<dbReference type="RefSeq" id="WP_308718518.1">
    <property type="nucleotide sequence ID" value="NZ_JAVHUY010000077.1"/>
</dbReference>
<organism evidence="2 3">
    <name type="scientific">Phytohabitans maris</name>
    <dbReference type="NCBI Taxonomy" id="3071409"/>
    <lineage>
        <taxon>Bacteria</taxon>
        <taxon>Bacillati</taxon>
        <taxon>Actinomycetota</taxon>
        <taxon>Actinomycetes</taxon>
        <taxon>Micromonosporales</taxon>
        <taxon>Micromonosporaceae</taxon>
    </lineage>
</organism>
<name>A0ABU0ZWV0_9ACTN</name>
<feature type="transmembrane region" description="Helical" evidence="1">
    <location>
        <begin position="33"/>
        <end position="54"/>
    </location>
</feature>
<keyword evidence="1" id="KW-1133">Transmembrane helix</keyword>
<evidence type="ECO:0000256" key="1">
    <source>
        <dbReference type="SAM" id="Phobius"/>
    </source>
</evidence>
<keyword evidence="1" id="KW-0812">Transmembrane</keyword>
<gene>
    <name evidence="2" type="ORF">RB614_43105</name>
</gene>
<comment type="caution">
    <text evidence="2">The sequence shown here is derived from an EMBL/GenBank/DDBJ whole genome shotgun (WGS) entry which is preliminary data.</text>
</comment>
<feature type="transmembrane region" description="Helical" evidence="1">
    <location>
        <begin position="86"/>
        <end position="104"/>
    </location>
</feature>
<feature type="transmembrane region" description="Helical" evidence="1">
    <location>
        <begin position="61"/>
        <end position="80"/>
    </location>
</feature>
<proteinExistence type="predicted"/>
<protein>
    <recommendedName>
        <fullName evidence="4">SPW repeat protein</fullName>
    </recommendedName>
</protein>
<sequence length="115" mass="11418">MRTIRYCAAIATIVMSLLNLPFALDDGGIGLPAPVAWLFSLLGVAGIVAAVGLLRSAGWAMPAVIAVGAVNLAGAVVGLAKAWDGAVIGLVLSAAGLGLALVYAKGRPARVPRAS</sequence>
<keyword evidence="1" id="KW-0472">Membrane</keyword>
<dbReference type="Proteomes" id="UP001230908">
    <property type="component" value="Unassembled WGS sequence"/>
</dbReference>
<evidence type="ECO:0008006" key="4">
    <source>
        <dbReference type="Google" id="ProtNLM"/>
    </source>
</evidence>
<evidence type="ECO:0000313" key="3">
    <source>
        <dbReference type="Proteomes" id="UP001230908"/>
    </source>
</evidence>
<accession>A0ABU0ZWV0</accession>
<keyword evidence="3" id="KW-1185">Reference proteome</keyword>
<dbReference type="EMBL" id="JAVHUY010000077">
    <property type="protein sequence ID" value="MDQ7911301.1"/>
    <property type="molecule type" value="Genomic_DNA"/>
</dbReference>
<reference evidence="2 3" key="1">
    <citation type="submission" date="2023-08" db="EMBL/GenBank/DDBJ databases">
        <title>Phytohabitans sansha sp. nov., isolated from marine sediment.</title>
        <authorList>
            <person name="Zhao Y."/>
            <person name="Yi K."/>
        </authorList>
    </citation>
    <scope>NUCLEOTIDE SEQUENCE [LARGE SCALE GENOMIC DNA]</scope>
    <source>
        <strain evidence="2 3">ZYX-F-186</strain>
    </source>
</reference>
<evidence type="ECO:0000313" key="2">
    <source>
        <dbReference type="EMBL" id="MDQ7911301.1"/>
    </source>
</evidence>